<protein>
    <submittedName>
        <fullName evidence="6">Penicillin amidase</fullName>
        <ecNumber evidence="6">3.5.1.11</ecNumber>
    </submittedName>
</protein>
<dbReference type="Gene3D" id="1.10.1400.10">
    <property type="match status" value="1"/>
</dbReference>
<feature type="active site" description="Nucleophile" evidence="4">
    <location>
        <position position="163"/>
    </location>
</feature>
<dbReference type="PANTHER" id="PTHR34218:SF4">
    <property type="entry name" value="ACYL-HOMOSERINE LACTONE ACYLASE QUIP"/>
    <property type="match status" value="1"/>
</dbReference>
<dbReference type="InterPro" id="IPR043146">
    <property type="entry name" value="Penicillin_amidase_N_B-knob"/>
</dbReference>
<keyword evidence="3" id="KW-0865">Zymogen</keyword>
<keyword evidence="2 6" id="KW-0378">Hydrolase</keyword>
<dbReference type="Gene3D" id="2.30.120.10">
    <property type="match status" value="1"/>
</dbReference>
<dbReference type="InterPro" id="IPR014395">
    <property type="entry name" value="Pen/GL7ACA/AHL_acylase"/>
</dbReference>
<dbReference type="EC" id="3.5.1.11" evidence="6"/>
<dbReference type="Pfam" id="PF01804">
    <property type="entry name" value="Penicil_amidase"/>
    <property type="match status" value="1"/>
</dbReference>
<dbReference type="GO" id="GO:0046872">
    <property type="term" value="F:metal ion binding"/>
    <property type="evidence" value="ECO:0007669"/>
    <property type="project" value="UniProtKB-KW"/>
</dbReference>
<proteinExistence type="inferred from homology"/>
<dbReference type="GO" id="GO:0008953">
    <property type="term" value="F:penicillin amidase activity"/>
    <property type="evidence" value="ECO:0007669"/>
    <property type="project" value="UniProtKB-EC"/>
</dbReference>
<evidence type="ECO:0000256" key="1">
    <source>
        <dbReference type="ARBA" id="ARBA00006586"/>
    </source>
</evidence>
<organism evidence="6 7">
    <name type="scientific">Nocardioides aromaticivorans</name>
    <dbReference type="NCBI Taxonomy" id="200618"/>
    <lineage>
        <taxon>Bacteria</taxon>
        <taxon>Bacillati</taxon>
        <taxon>Actinomycetota</taxon>
        <taxon>Actinomycetes</taxon>
        <taxon>Propionibacteriales</taxon>
        <taxon>Nocardioidaceae</taxon>
        <taxon>Nocardioides</taxon>
    </lineage>
</organism>
<keyword evidence="5" id="KW-0106">Calcium</keyword>
<feature type="binding site" evidence="5">
    <location>
        <position position="243"/>
    </location>
    <ligand>
        <name>Ca(2+)</name>
        <dbReference type="ChEBI" id="CHEBI:29108"/>
    </ligand>
</feature>
<dbReference type="GO" id="GO:0017000">
    <property type="term" value="P:antibiotic biosynthetic process"/>
    <property type="evidence" value="ECO:0007669"/>
    <property type="project" value="InterPro"/>
</dbReference>
<comment type="similarity">
    <text evidence="1">Belongs to the peptidase S45 family.</text>
</comment>
<dbReference type="RefSeq" id="WP_179648924.1">
    <property type="nucleotide sequence ID" value="NZ_JACBZM010000001.1"/>
</dbReference>
<dbReference type="PANTHER" id="PTHR34218">
    <property type="entry name" value="PEPTIDASE S45 PENICILLIN AMIDASE"/>
    <property type="match status" value="1"/>
</dbReference>
<evidence type="ECO:0000256" key="5">
    <source>
        <dbReference type="PIRSR" id="PIRSR001227-2"/>
    </source>
</evidence>
<dbReference type="PIRSF" id="PIRSF001227">
    <property type="entry name" value="Pen_acylase"/>
    <property type="match status" value="1"/>
</dbReference>
<sequence>MITRDAWGIPHVTGASVLEVAREQGRATAQDRSWQLEVERRRAEGTCAELFGASAREWDVLARRALLVDVARRAHAALAPESRAFVDAYVDGVNDVVGGRGGRAVTVTRPWQRWTPLAVFAVQHLLFSRFPGKLWQHHVASVLGDDAAEALDVLRTEGLPGGSNAVAVAGSLTASGLPIVAGDPHRVIEAPGCYAQVRLTCTDPEDPFDVAGLTFAGVPGVQHFGHAGSVAWGVTNAVADDEDVYAEELVRHRGAVIARGATGWEPVARRFEVVRVRTAEDVYDAVPVEVLVTERGPVVTGGPGRPDTFSLRNPASVLGNLGFDTLLPLLRSRSATDVAAAFAHWVGPVDNLLVADAAGIEHRVVGRVPTRGADGTWTGWVEDLPRRTGEVLVTANDRATDDFARIGDDFAPPHRAHRLTEVVDGLVAAGPVTPEALGGALADDRQVAGEALLDLAATLVDLSPPATVLRDRLLAWDRRMAVDSVEAALFATVRAAVVEAYATAPALAGVDASPFGELYAPWFDLRGRLRLALPTLLSAQKAFGVDPLQAVADALEVVAHAPEPAPWGSAHVVVPLTAAQQFGLAAPDGHAPPWPPVAGDDDCVLATRALGGTGACVHGPVARFVWDLAGDSRWVVPLGASGDPASPHHHDQQAAWAAGRTIPLEDR</sequence>
<evidence type="ECO:0000256" key="3">
    <source>
        <dbReference type="ARBA" id="ARBA00023145"/>
    </source>
</evidence>
<keyword evidence="5" id="KW-0479">Metal-binding</keyword>
<evidence type="ECO:0000256" key="4">
    <source>
        <dbReference type="PIRSR" id="PIRSR001227-1"/>
    </source>
</evidence>
<dbReference type="InterPro" id="IPR043147">
    <property type="entry name" value="Penicillin_amidase_A-knob"/>
</dbReference>
<name>A0A7Y9ZI08_9ACTN</name>
<dbReference type="InterPro" id="IPR002692">
    <property type="entry name" value="S45"/>
</dbReference>
<dbReference type="Proteomes" id="UP000562045">
    <property type="component" value="Unassembled WGS sequence"/>
</dbReference>
<evidence type="ECO:0000313" key="6">
    <source>
        <dbReference type="EMBL" id="NYI45245.1"/>
    </source>
</evidence>
<comment type="cofactor">
    <cofactor evidence="5">
        <name>Ca(2+)</name>
        <dbReference type="ChEBI" id="CHEBI:29108"/>
    </cofactor>
    <text evidence="5">Binds 1 Ca(2+) ion per dimer.</text>
</comment>
<dbReference type="InterPro" id="IPR029055">
    <property type="entry name" value="Ntn_hydrolases_N"/>
</dbReference>
<comment type="caution">
    <text evidence="6">The sequence shown here is derived from an EMBL/GenBank/DDBJ whole genome shotgun (WGS) entry which is preliminary data.</text>
</comment>
<gene>
    <name evidence="6" type="ORF">BJ993_002325</name>
</gene>
<dbReference type="EMBL" id="JACBZM010000001">
    <property type="protein sequence ID" value="NYI45245.1"/>
    <property type="molecule type" value="Genomic_DNA"/>
</dbReference>
<reference evidence="6 7" key="1">
    <citation type="submission" date="2020-07" db="EMBL/GenBank/DDBJ databases">
        <title>Sequencing the genomes of 1000 actinobacteria strains.</title>
        <authorList>
            <person name="Klenk H.-P."/>
        </authorList>
    </citation>
    <scope>NUCLEOTIDE SEQUENCE [LARGE SCALE GENOMIC DNA]</scope>
    <source>
        <strain evidence="6 7">DSM 15131</strain>
    </source>
</reference>
<dbReference type="Gene3D" id="3.60.20.10">
    <property type="entry name" value="Glutamine Phosphoribosylpyrophosphate, subunit 1, domain 1"/>
    <property type="match status" value="1"/>
</dbReference>
<accession>A0A7Y9ZI08</accession>
<dbReference type="InterPro" id="IPR023343">
    <property type="entry name" value="Penicillin_amidase_dom1"/>
</dbReference>
<dbReference type="AlphaFoldDB" id="A0A7Y9ZI08"/>
<dbReference type="Gene3D" id="1.10.439.10">
    <property type="entry name" value="Penicillin Amidohydrolase, domain 1"/>
    <property type="match status" value="1"/>
</dbReference>
<dbReference type="SUPFAM" id="SSF56235">
    <property type="entry name" value="N-terminal nucleophile aminohydrolases (Ntn hydrolases)"/>
    <property type="match status" value="1"/>
</dbReference>
<evidence type="ECO:0000256" key="2">
    <source>
        <dbReference type="ARBA" id="ARBA00022801"/>
    </source>
</evidence>
<feature type="binding site" evidence="5">
    <location>
        <position position="240"/>
    </location>
    <ligand>
        <name>Ca(2+)</name>
        <dbReference type="ChEBI" id="CHEBI:29108"/>
    </ligand>
</feature>
<evidence type="ECO:0000313" key="7">
    <source>
        <dbReference type="Proteomes" id="UP000562045"/>
    </source>
</evidence>